<feature type="transmembrane region" description="Helical" evidence="1">
    <location>
        <begin position="170"/>
        <end position="188"/>
    </location>
</feature>
<organism evidence="2 3">
    <name type="scientific">Heterorhabditis bacteriophora</name>
    <name type="common">Entomopathogenic nematode worm</name>
    <dbReference type="NCBI Taxonomy" id="37862"/>
    <lineage>
        <taxon>Eukaryota</taxon>
        <taxon>Metazoa</taxon>
        <taxon>Ecdysozoa</taxon>
        <taxon>Nematoda</taxon>
        <taxon>Chromadorea</taxon>
        <taxon>Rhabditida</taxon>
        <taxon>Rhabditina</taxon>
        <taxon>Rhabditomorpha</taxon>
        <taxon>Strongyloidea</taxon>
        <taxon>Heterorhabditidae</taxon>
        <taxon>Heterorhabditis</taxon>
    </lineage>
</organism>
<dbReference type="Proteomes" id="UP000095283">
    <property type="component" value="Unplaced"/>
</dbReference>
<dbReference type="WBParaSite" id="Hba_08348">
    <property type="protein sequence ID" value="Hba_08348"/>
    <property type="gene ID" value="Hba_08348"/>
</dbReference>
<reference evidence="3" key="1">
    <citation type="submission" date="2016-11" db="UniProtKB">
        <authorList>
            <consortium name="WormBaseParasite"/>
        </authorList>
    </citation>
    <scope>IDENTIFICATION</scope>
</reference>
<evidence type="ECO:0000313" key="3">
    <source>
        <dbReference type="WBParaSite" id="Hba_08348"/>
    </source>
</evidence>
<evidence type="ECO:0000256" key="1">
    <source>
        <dbReference type="SAM" id="Phobius"/>
    </source>
</evidence>
<sequence>MDHVNLSDEKKLNLDGSDGFHSYWRDLRQVPRHFSNRNFGGGNERHGLPRCRRTSSSPYLQRFPALILVRRIYDDNRQFETVKKLQKNSIIKSLVSSVPERIFLVINRSGSCTAYWLIVIYIGYSKTKINRTRSSFFILLNFLDSSISSVSKYSAGLNSLAKAKLSKKNIILIYFSIFFVFFRHLLNVKTKMSSRTRL</sequence>
<evidence type="ECO:0000313" key="2">
    <source>
        <dbReference type="Proteomes" id="UP000095283"/>
    </source>
</evidence>
<keyword evidence="2" id="KW-1185">Reference proteome</keyword>
<protein>
    <submittedName>
        <fullName evidence="3">Uncharacterized protein</fullName>
    </submittedName>
</protein>
<name>A0A1I7WT60_HETBA</name>
<feature type="transmembrane region" description="Helical" evidence="1">
    <location>
        <begin position="102"/>
        <end position="124"/>
    </location>
</feature>
<proteinExistence type="predicted"/>
<accession>A0A1I7WT60</accession>
<dbReference type="AlphaFoldDB" id="A0A1I7WT60"/>
<keyword evidence="1" id="KW-1133">Transmembrane helix</keyword>
<keyword evidence="1" id="KW-0472">Membrane</keyword>
<feature type="transmembrane region" description="Helical" evidence="1">
    <location>
        <begin position="136"/>
        <end position="155"/>
    </location>
</feature>
<keyword evidence="1" id="KW-0812">Transmembrane</keyword>